<evidence type="ECO:0000256" key="6">
    <source>
        <dbReference type="RuleBase" id="RU366066"/>
    </source>
</evidence>
<comment type="catalytic activity">
    <reaction evidence="4 6">
        <text>O-phospho-L-seryl-[protein] + H2O = L-seryl-[protein] + phosphate</text>
        <dbReference type="Rhea" id="RHEA:20629"/>
        <dbReference type="Rhea" id="RHEA-COMP:9863"/>
        <dbReference type="Rhea" id="RHEA-COMP:11604"/>
        <dbReference type="ChEBI" id="CHEBI:15377"/>
        <dbReference type="ChEBI" id="CHEBI:29999"/>
        <dbReference type="ChEBI" id="CHEBI:43474"/>
        <dbReference type="ChEBI" id="CHEBI:83421"/>
        <dbReference type="EC" id="3.1.3.16"/>
    </reaction>
</comment>
<accession>A0A453BXD5</accession>
<evidence type="ECO:0000256" key="4">
    <source>
        <dbReference type="ARBA" id="ARBA00047761"/>
    </source>
</evidence>
<name>A0A453BXD5_AEGTS</name>
<dbReference type="AlphaFoldDB" id="A0A453BXD5"/>
<dbReference type="EnsemblPlants" id="AET2Gv20664700.3">
    <property type="protein sequence ID" value="AET2Gv20664700.3"/>
    <property type="gene ID" value="AET2Gv20664700"/>
</dbReference>
<evidence type="ECO:0000313" key="9">
    <source>
        <dbReference type="Proteomes" id="UP000015105"/>
    </source>
</evidence>
<dbReference type="InterPro" id="IPR039189">
    <property type="entry name" value="Fcp1"/>
</dbReference>
<evidence type="ECO:0000256" key="3">
    <source>
        <dbReference type="ARBA" id="ARBA00023242"/>
    </source>
</evidence>
<dbReference type="GO" id="GO:0005634">
    <property type="term" value="C:nucleus"/>
    <property type="evidence" value="ECO:0007669"/>
    <property type="project" value="UniProtKB-SubCell"/>
</dbReference>
<feature type="domain" description="FCP1 homology" evidence="7">
    <location>
        <begin position="61"/>
        <end position="232"/>
    </location>
</feature>
<dbReference type="EC" id="3.1.3.16" evidence="6"/>
<evidence type="ECO:0000256" key="5">
    <source>
        <dbReference type="ARBA" id="ARBA00048336"/>
    </source>
</evidence>
<reference evidence="8" key="5">
    <citation type="journal article" date="2021" name="G3 (Bethesda)">
        <title>Aegilops tauschii genome assembly Aet v5.0 features greater sequence contiguity and improved annotation.</title>
        <authorList>
            <person name="Wang L."/>
            <person name="Zhu T."/>
            <person name="Rodriguez J.C."/>
            <person name="Deal K.R."/>
            <person name="Dubcovsky J."/>
            <person name="McGuire P.E."/>
            <person name="Lux T."/>
            <person name="Spannagl M."/>
            <person name="Mayer K.F.X."/>
            <person name="Baldrich P."/>
            <person name="Meyers B.C."/>
            <person name="Huo N."/>
            <person name="Gu Y.Q."/>
            <person name="Zhou H."/>
            <person name="Devos K.M."/>
            <person name="Bennetzen J.L."/>
            <person name="Unver T."/>
            <person name="Budak H."/>
            <person name="Gulick P.J."/>
            <person name="Galiba G."/>
            <person name="Kalapos B."/>
            <person name="Nelson D.R."/>
            <person name="Li P."/>
            <person name="You F.M."/>
            <person name="Luo M.C."/>
            <person name="Dvorak J."/>
        </authorList>
    </citation>
    <scope>NUCLEOTIDE SEQUENCE [LARGE SCALE GENOMIC DNA]</scope>
    <source>
        <strain evidence="8">cv. AL8/78</strain>
    </source>
</reference>
<dbReference type="Gene3D" id="3.40.50.1000">
    <property type="entry name" value="HAD superfamily/HAD-like"/>
    <property type="match status" value="1"/>
</dbReference>
<reference evidence="9" key="1">
    <citation type="journal article" date="2014" name="Science">
        <title>Ancient hybridizations among the ancestral genomes of bread wheat.</title>
        <authorList>
            <consortium name="International Wheat Genome Sequencing Consortium,"/>
            <person name="Marcussen T."/>
            <person name="Sandve S.R."/>
            <person name="Heier L."/>
            <person name="Spannagl M."/>
            <person name="Pfeifer M."/>
            <person name="Jakobsen K.S."/>
            <person name="Wulff B.B."/>
            <person name="Steuernagel B."/>
            <person name="Mayer K.F."/>
            <person name="Olsen O.A."/>
        </authorList>
    </citation>
    <scope>NUCLEOTIDE SEQUENCE [LARGE SCALE GENOMIC DNA]</scope>
    <source>
        <strain evidence="9">cv. AL8/78</strain>
    </source>
</reference>
<comment type="subcellular location">
    <subcellularLocation>
        <location evidence="1 6">Nucleus</location>
    </subcellularLocation>
</comment>
<keyword evidence="9" id="KW-1185">Reference proteome</keyword>
<sequence length="335" mass="37696">MLKSRYVLHILDILVDFALGVGKDKTRKMFQGLLLVMSTRGLRLGTTEIDRLRGSDLKNLLREKKLILILDLDHTLINSTKLHDISAAENNLGIQIAASKDDPNGSLFTLEGMQMLTKLRPFVRKFLKEASNMFEMYIYTMGDKAYAIEIAKLLDPRNVYFNSKVISNSDCTQRHQKGLDMVLGAESVAVILDDTEYVWQKHKENLILMERYHYFASSCRQFGFSVKSLSELMQDERGSDGALATILDVLKRIHTIFFDLAVETALSSRDVRQGNQEGTAGSTARLQISLQSGVPVQFSPTGSVYLEDGRAAGSHLLRGRGFHDHPCCRCGCWNR</sequence>
<dbReference type="InterPro" id="IPR011947">
    <property type="entry name" value="FCP1_euk"/>
</dbReference>
<comment type="function">
    <text evidence="6">This promotes the activity of RNA polymerase II.</text>
</comment>
<dbReference type="Gramene" id="AET2Gv20664700.3">
    <property type="protein sequence ID" value="AET2Gv20664700.3"/>
    <property type="gene ID" value="AET2Gv20664700"/>
</dbReference>
<proteinExistence type="predicted"/>
<evidence type="ECO:0000259" key="7">
    <source>
        <dbReference type="PROSITE" id="PS50969"/>
    </source>
</evidence>
<evidence type="ECO:0000256" key="2">
    <source>
        <dbReference type="ARBA" id="ARBA00022801"/>
    </source>
</evidence>
<dbReference type="GO" id="GO:0008420">
    <property type="term" value="F:RNA polymerase II CTD heptapeptide repeat phosphatase activity"/>
    <property type="evidence" value="ECO:0007669"/>
    <property type="project" value="UniProtKB-UniRule"/>
</dbReference>
<dbReference type="CDD" id="cd07521">
    <property type="entry name" value="HAD_FCP1-like"/>
    <property type="match status" value="1"/>
</dbReference>
<dbReference type="InterPro" id="IPR036412">
    <property type="entry name" value="HAD-like_sf"/>
</dbReference>
<comment type="catalytic activity">
    <reaction evidence="5 6">
        <text>O-phospho-L-threonyl-[protein] + H2O = L-threonyl-[protein] + phosphate</text>
        <dbReference type="Rhea" id="RHEA:47004"/>
        <dbReference type="Rhea" id="RHEA-COMP:11060"/>
        <dbReference type="Rhea" id="RHEA-COMP:11605"/>
        <dbReference type="ChEBI" id="CHEBI:15377"/>
        <dbReference type="ChEBI" id="CHEBI:30013"/>
        <dbReference type="ChEBI" id="CHEBI:43474"/>
        <dbReference type="ChEBI" id="CHEBI:61977"/>
        <dbReference type="EC" id="3.1.3.16"/>
    </reaction>
</comment>
<reference evidence="8" key="3">
    <citation type="journal article" date="2017" name="Nature">
        <title>Genome sequence of the progenitor of the wheat D genome Aegilops tauschii.</title>
        <authorList>
            <person name="Luo M.C."/>
            <person name="Gu Y.Q."/>
            <person name="Puiu D."/>
            <person name="Wang H."/>
            <person name="Twardziok S.O."/>
            <person name="Deal K.R."/>
            <person name="Huo N."/>
            <person name="Zhu T."/>
            <person name="Wang L."/>
            <person name="Wang Y."/>
            <person name="McGuire P.E."/>
            <person name="Liu S."/>
            <person name="Long H."/>
            <person name="Ramasamy R.K."/>
            <person name="Rodriguez J.C."/>
            <person name="Van S.L."/>
            <person name="Yuan L."/>
            <person name="Wang Z."/>
            <person name="Xia Z."/>
            <person name="Xiao L."/>
            <person name="Anderson O.D."/>
            <person name="Ouyang S."/>
            <person name="Liang Y."/>
            <person name="Zimin A.V."/>
            <person name="Pertea G."/>
            <person name="Qi P."/>
            <person name="Bennetzen J.L."/>
            <person name="Dai X."/>
            <person name="Dawson M.W."/>
            <person name="Muller H.G."/>
            <person name="Kugler K."/>
            <person name="Rivarola-Duarte L."/>
            <person name="Spannagl M."/>
            <person name="Mayer K.F.X."/>
            <person name="Lu F.H."/>
            <person name="Bevan M.W."/>
            <person name="Leroy P."/>
            <person name="Li P."/>
            <person name="You F.M."/>
            <person name="Sun Q."/>
            <person name="Liu Z."/>
            <person name="Lyons E."/>
            <person name="Wicker T."/>
            <person name="Salzberg S.L."/>
            <person name="Devos K.M."/>
            <person name="Dvorak J."/>
        </authorList>
    </citation>
    <scope>NUCLEOTIDE SEQUENCE [LARGE SCALE GENOMIC DNA]</scope>
    <source>
        <strain evidence="8">cv. AL8/78</strain>
    </source>
</reference>
<dbReference type="PANTHER" id="PTHR23081:SF36">
    <property type="entry name" value="RNA POLYMERASE II SUBUNIT A C-TERMINAL DOMAIN PHOSPHATASE"/>
    <property type="match status" value="1"/>
</dbReference>
<reference evidence="9" key="2">
    <citation type="journal article" date="2017" name="Nat. Plants">
        <title>The Aegilops tauschii genome reveals multiple impacts of transposons.</title>
        <authorList>
            <person name="Zhao G."/>
            <person name="Zou C."/>
            <person name="Li K."/>
            <person name="Wang K."/>
            <person name="Li T."/>
            <person name="Gao L."/>
            <person name="Zhang X."/>
            <person name="Wang H."/>
            <person name="Yang Z."/>
            <person name="Liu X."/>
            <person name="Jiang W."/>
            <person name="Mao L."/>
            <person name="Kong X."/>
            <person name="Jiao Y."/>
            <person name="Jia J."/>
        </authorList>
    </citation>
    <scope>NUCLEOTIDE SEQUENCE [LARGE SCALE GENOMIC DNA]</scope>
    <source>
        <strain evidence="9">cv. AL8/78</strain>
    </source>
</reference>
<dbReference type="Pfam" id="PF03031">
    <property type="entry name" value="NIF"/>
    <property type="match status" value="1"/>
</dbReference>
<dbReference type="PROSITE" id="PS50969">
    <property type="entry name" value="FCP1"/>
    <property type="match status" value="1"/>
</dbReference>
<organism evidence="8 9">
    <name type="scientific">Aegilops tauschii subsp. strangulata</name>
    <name type="common">Goatgrass</name>
    <dbReference type="NCBI Taxonomy" id="200361"/>
    <lineage>
        <taxon>Eukaryota</taxon>
        <taxon>Viridiplantae</taxon>
        <taxon>Streptophyta</taxon>
        <taxon>Embryophyta</taxon>
        <taxon>Tracheophyta</taxon>
        <taxon>Spermatophyta</taxon>
        <taxon>Magnoliopsida</taxon>
        <taxon>Liliopsida</taxon>
        <taxon>Poales</taxon>
        <taxon>Poaceae</taxon>
        <taxon>BOP clade</taxon>
        <taxon>Pooideae</taxon>
        <taxon>Triticodae</taxon>
        <taxon>Triticeae</taxon>
        <taxon>Triticinae</taxon>
        <taxon>Aegilops</taxon>
    </lineage>
</organism>
<evidence type="ECO:0000313" key="8">
    <source>
        <dbReference type="EnsemblPlants" id="AET2Gv20664700.3"/>
    </source>
</evidence>
<keyword evidence="3 6" id="KW-0539">Nucleus</keyword>
<dbReference type="SUPFAM" id="SSF56784">
    <property type="entry name" value="HAD-like"/>
    <property type="match status" value="1"/>
</dbReference>
<reference evidence="8" key="4">
    <citation type="submission" date="2019-03" db="UniProtKB">
        <authorList>
            <consortium name="EnsemblPlants"/>
        </authorList>
    </citation>
    <scope>IDENTIFICATION</scope>
</reference>
<protein>
    <recommendedName>
        <fullName evidence="6">RNA polymerase II C-terminal domain phosphatase-like</fullName>
        <ecNumber evidence="6">3.1.3.16</ecNumber>
    </recommendedName>
</protein>
<dbReference type="SMART" id="SM00577">
    <property type="entry name" value="CPDc"/>
    <property type="match status" value="1"/>
</dbReference>
<evidence type="ECO:0000256" key="1">
    <source>
        <dbReference type="ARBA" id="ARBA00004123"/>
    </source>
</evidence>
<dbReference type="InterPro" id="IPR004274">
    <property type="entry name" value="FCP1_dom"/>
</dbReference>
<dbReference type="InterPro" id="IPR023214">
    <property type="entry name" value="HAD_sf"/>
</dbReference>
<dbReference type="FunFam" id="3.40.50.1000:FF:000125">
    <property type="entry name" value="RNA polymerase II C-terminal domain phosphatase-like 4"/>
    <property type="match status" value="1"/>
</dbReference>
<dbReference type="NCBIfam" id="TIGR02250">
    <property type="entry name" value="FCP1_euk"/>
    <property type="match status" value="1"/>
</dbReference>
<dbReference type="PANTHER" id="PTHR23081">
    <property type="entry name" value="RNA POLYMERASE II CTD PHOSPHATASE"/>
    <property type="match status" value="1"/>
</dbReference>
<dbReference type="Proteomes" id="UP000015105">
    <property type="component" value="Chromosome 2D"/>
</dbReference>
<keyword evidence="2 6" id="KW-0378">Hydrolase</keyword>